<proteinExistence type="predicted"/>
<comment type="caution">
    <text evidence="1">The sequence shown here is derived from an EMBL/GenBank/DDBJ whole genome shotgun (WGS) entry which is preliminary data.</text>
</comment>
<gene>
    <name evidence="1" type="ORF">T03_11558</name>
</gene>
<accession>A0A0V1CC60</accession>
<dbReference type="EMBL" id="JYDI01000265">
    <property type="protein sequence ID" value="KRY46906.1"/>
    <property type="molecule type" value="Genomic_DNA"/>
</dbReference>
<dbReference type="Proteomes" id="UP000054653">
    <property type="component" value="Unassembled WGS sequence"/>
</dbReference>
<name>A0A0V1CC60_TRIBR</name>
<reference evidence="1 2" key="1">
    <citation type="submission" date="2015-01" db="EMBL/GenBank/DDBJ databases">
        <title>Evolution of Trichinella species and genotypes.</title>
        <authorList>
            <person name="Korhonen P.K."/>
            <person name="Edoardo P."/>
            <person name="Giuseppe L.R."/>
            <person name="Gasser R.B."/>
        </authorList>
    </citation>
    <scope>NUCLEOTIDE SEQUENCE [LARGE SCALE GENOMIC DNA]</scope>
    <source>
        <strain evidence="1">ISS120</strain>
    </source>
</reference>
<organism evidence="1 2">
    <name type="scientific">Trichinella britovi</name>
    <name type="common">Parasitic roundworm</name>
    <dbReference type="NCBI Taxonomy" id="45882"/>
    <lineage>
        <taxon>Eukaryota</taxon>
        <taxon>Metazoa</taxon>
        <taxon>Ecdysozoa</taxon>
        <taxon>Nematoda</taxon>
        <taxon>Enoplea</taxon>
        <taxon>Dorylaimia</taxon>
        <taxon>Trichinellida</taxon>
        <taxon>Trichinellidae</taxon>
        <taxon>Trichinella</taxon>
    </lineage>
</organism>
<keyword evidence="2" id="KW-1185">Reference proteome</keyword>
<evidence type="ECO:0000313" key="2">
    <source>
        <dbReference type="Proteomes" id="UP000054653"/>
    </source>
</evidence>
<dbReference type="AlphaFoldDB" id="A0A0V1CC60"/>
<evidence type="ECO:0000313" key="1">
    <source>
        <dbReference type="EMBL" id="KRY46906.1"/>
    </source>
</evidence>
<protein>
    <submittedName>
        <fullName evidence="1">Uncharacterized protein</fullName>
    </submittedName>
</protein>
<sequence>MSRNCTDAMEMIFWAKVVLKGGPGTRSLEGLLSPNV</sequence>